<dbReference type="EMBL" id="PVTY01000020">
    <property type="protein sequence ID" value="PRZ12580.1"/>
    <property type="molecule type" value="Genomic_DNA"/>
</dbReference>
<protein>
    <submittedName>
        <fullName evidence="3">RES domain-containing protein</fullName>
    </submittedName>
</protein>
<organism evidence="3 4">
    <name type="scientific">Nesterenkonia sandarakina</name>
    <dbReference type="NCBI Taxonomy" id="272918"/>
    <lineage>
        <taxon>Bacteria</taxon>
        <taxon>Bacillati</taxon>
        <taxon>Actinomycetota</taxon>
        <taxon>Actinomycetes</taxon>
        <taxon>Micrococcales</taxon>
        <taxon>Micrococcaceae</taxon>
        <taxon>Nesterenkonia</taxon>
    </lineage>
</organism>
<gene>
    <name evidence="3" type="ORF">BCL67_12024</name>
</gene>
<evidence type="ECO:0000256" key="1">
    <source>
        <dbReference type="SAM" id="MobiDB-lite"/>
    </source>
</evidence>
<dbReference type="AlphaFoldDB" id="A0A2T0YCS8"/>
<feature type="compositionally biased region" description="Polar residues" evidence="1">
    <location>
        <begin position="1"/>
        <end position="19"/>
    </location>
</feature>
<dbReference type="SMART" id="SM00953">
    <property type="entry name" value="RES"/>
    <property type="match status" value="1"/>
</dbReference>
<proteinExistence type="predicted"/>
<feature type="domain" description="RES" evidence="2">
    <location>
        <begin position="56"/>
        <end position="194"/>
    </location>
</feature>
<keyword evidence="4" id="KW-1185">Reference proteome</keyword>
<accession>A0A2T0YCS8</accession>
<evidence type="ECO:0000313" key="3">
    <source>
        <dbReference type="EMBL" id="PRZ12580.1"/>
    </source>
</evidence>
<dbReference type="InterPro" id="IPR014914">
    <property type="entry name" value="RES_dom"/>
</dbReference>
<dbReference type="Proteomes" id="UP000238217">
    <property type="component" value="Unassembled WGS sequence"/>
</dbReference>
<feature type="compositionally biased region" description="Basic and acidic residues" evidence="1">
    <location>
        <begin position="20"/>
        <end position="31"/>
    </location>
</feature>
<reference evidence="3 4" key="1">
    <citation type="submission" date="2018-03" db="EMBL/GenBank/DDBJ databases">
        <title>Comparative analysis of microorganisms from saline springs in Andes Mountain Range, Colombia.</title>
        <authorList>
            <person name="Rubin E."/>
        </authorList>
    </citation>
    <scope>NUCLEOTIDE SEQUENCE [LARGE SCALE GENOMIC DNA]</scope>
    <source>
        <strain evidence="3 4">CG 35</strain>
    </source>
</reference>
<evidence type="ECO:0000259" key="2">
    <source>
        <dbReference type="SMART" id="SM00953"/>
    </source>
</evidence>
<name>A0A2T0YCS8_9MICC</name>
<feature type="region of interest" description="Disordered" evidence="1">
    <location>
        <begin position="1"/>
        <end position="39"/>
    </location>
</feature>
<dbReference type="OrthoDB" id="648213at2"/>
<evidence type="ECO:0000313" key="4">
    <source>
        <dbReference type="Proteomes" id="UP000238217"/>
    </source>
</evidence>
<dbReference type="Pfam" id="PF08808">
    <property type="entry name" value="RES"/>
    <property type="match status" value="1"/>
</dbReference>
<sequence length="194" mass="21054">MQQPESRSSASTRSGFRPQTQREWHAVHDSEPAVQRDSPGPFCSVRGTFYRAVDPAFRGEALNGSRSEGRFSPRNNPALYLSASREGVAAAMLAHTDSASPDRQVLVFDVAASYIADLRDTATMASLGVDVDGAAAPWQDHVAAGRTPTSWKVRETLLELGAQGLIDPSRKRPGLWHLTLFTWNQPGAGSVLPR</sequence>
<comment type="caution">
    <text evidence="3">The sequence shown here is derived from an EMBL/GenBank/DDBJ whole genome shotgun (WGS) entry which is preliminary data.</text>
</comment>